<evidence type="ECO:0000313" key="10">
    <source>
        <dbReference type="EMBL" id="CAK9317364.1"/>
    </source>
</evidence>
<dbReference type="InterPro" id="IPR013088">
    <property type="entry name" value="Znf_NHR/GATA"/>
</dbReference>
<dbReference type="InterPro" id="IPR052138">
    <property type="entry name" value="GATA_ZnFinger_Domain"/>
</dbReference>
<keyword evidence="11" id="KW-1185">Reference proteome</keyword>
<dbReference type="PROSITE" id="PS50114">
    <property type="entry name" value="GATA_ZN_FINGER_2"/>
    <property type="match status" value="1"/>
</dbReference>
<dbReference type="SUPFAM" id="SSF57716">
    <property type="entry name" value="Glucocorticoid receptor-like (DNA-binding domain)"/>
    <property type="match status" value="1"/>
</dbReference>
<dbReference type="PROSITE" id="PS00344">
    <property type="entry name" value="GATA_ZN_FINGER_1"/>
    <property type="match status" value="1"/>
</dbReference>
<dbReference type="SMART" id="SM00401">
    <property type="entry name" value="ZnF_GATA"/>
    <property type="match status" value="1"/>
</dbReference>
<dbReference type="PANTHER" id="PTHR47255">
    <property type="entry name" value="GATA TRANSCRIPTION FACTOR 22-RELATED"/>
    <property type="match status" value="1"/>
</dbReference>
<evidence type="ECO:0000256" key="7">
    <source>
        <dbReference type="PROSITE-ProRule" id="PRU00094"/>
    </source>
</evidence>
<feature type="compositionally biased region" description="Polar residues" evidence="8">
    <location>
        <begin position="55"/>
        <end position="69"/>
    </location>
</feature>
<evidence type="ECO:0000256" key="4">
    <source>
        <dbReference type="ARBA" id="ARBA00023015"/>
    </source>
</evidence>
<sequence length="268" mass="29382">MREGCERSRLLEKQVEDDHHQMIKKQDHNGSAKYWMSSKMRLMQKMMINTNNKKVINSGANSDNQKATRNYNNNNNEGGGGKWETMTDKSSSCNSNIGVHNNGVRVCSDCNTTTTPLWRSGPQGPKSLCNACGIRQRKARRAMAEAANGGGGSIVESEAAATALGKKEMHKEKKSRLSCNGDNNGGIVGDVKINKCNNNDDEHNSNNLKSESELGMMNNEVSFDGTHNFTLRLSKSNGPSALGRVFPRDEEEAAILLMELSCGLLHTC</sequence>
<proteinExistence type="predicted"/>
<protein>
    <recommendedName>
        <fullName evidence="9">GATA-type domain-containing protein</fullName>
    </recommendedName>
</protein>
<keyword evidence="6" id="KW-0804">Transcription</keyword>
<evidence type="ECO:0000256" key="6">
    <source>
        <dbReference type="ARBA" id="ARBA00023163"/>
    </source>
</evidence>
<evidence type="ECO:0000256" key="5">
    <source>
        <dbReference type="ARBA" id="ARBA00023125"/>
    </source>
</evidence>
<evidence type="ECO:0000256" key="3">
    <source>
        <dbReference type="ARBA" id="ARBA00022833"/>
    </source>
</evidence>
<feature type="region of interest" description="Disordered" evidence="8">
    <location>
        <begin position="55"/>
        <end position="92"/>
    </location>
</feature>
<dbReference type="Gene3D" id="3.30.50.10">
    <property type="entry name" value="Erythroid Transcription Factor GATA-1, subunit A"/>
    <property type="match status" value="1"/>
</dbReference>
<dbReference type="EMBL" id="OZ021737">
    <property type="protein sequence ID" value="CAK9317364.1"/>
    <property type="molecule type" value="Genomic_DNA"/>
</dbReference>
<name>A0ABP0YAD4_9ROSI</name>
<reference evidence="10 11" key="1">
    <citation type="submission" date="2024-03" db="EMBL/GenBank/DDBJ databases">
        <authorList>
            <person name="Gkanogiannis A."/>
            <person name="Becerra Lopez-Lavalle L."/>
        </authorList>
    </citation>
    <scope>NUCLEOTIDE SEQUENCE [LARGE SCALE GENOMIC DNA]</scope>
</reference>
<keyword evidence="5" id="KW-0238">DNA-binding</keyword>
<dbReference type="Proteomes" id="UP001642487">
    <property type="component" value="Chromosome 3"/>
</dbReference>
<evidence type="ECO:0000256" key="8">
    <source>
        <dbReference type="SAM" id="MobiDB-lite"/>
    </source>
</evidence>
<organism evidence="10 11">
    <name type="scientific">Citrullus colocynthis</name>
    <name type="common">colocynth</name>
    <dbReference type="NCBI Taxonomy" id="252529"/>
    <lineage>
        <taxon>Eukaryota</taxon>
        <taxon>Viridiplantae</taxon>
        <taxon>Streptophyta</taxon>
        <taxon>Embryophyta</taxon>
        <taxon>Tracheophyta</taxon>
        <taxon>Spermatophyta</taxon>
        <taxon>Magnoliopsida</taxon>
        <taxon>eudicotyledons</taxon>
        <taxon>Gunneridae</taxon>
        <taxon>Pentapetalae</taxon>
        <taxon>rosids</taxon>
        <taxon>fabids</taxon>
        <taxon>Cucurbitales</taxon>
        <taxon>Cucurbitaceae</taxon>
        <taxon>Benincaseae</taxon>
        <taxon>Citrullus</taxon>
    </lineage>
</organism>
<evidence type="ECO:0000313" key="11">
    <source>
        <dbReference type="Proteomes" id="UP001642487"/>
    </source>
</evidence>
<dbReference type="Pfam" id="PF00320">
    <property type="entry name" value="GATA"/>
    <property type="match status" value="1"/>
</dbReference>
<dbReference type="PANTHER" id="PTHR47255:SF13">
    <property type="entry name" value="GATA-TYPE DOMAIN-CONTAINING PROTEIN"/>
    <property type="match status" value="1"/>
</dbReference>
<dbReference type="CDD" id="cd00202">
    <property type="entry name" value="ZnF_GATA"/>
    <property type="match status" value="1"/>
</dbReference>
<evidence type="ECO:0000259" key="9">
    <source>
        <dbReference type="PROSITE" id="PS50114"/>
    </source>
</evidence>
<keyword evidence="4" id="KW-0805">Transcription regulation</keyword>
<keyword evidence="2 7" id="KW-0863">Zinc-finger</keyword>
<dbReference type="InterPro" id="IPR000679">
    <property type="entry name" value="Znf_GATA"/>
</dbReference>
<gene>
    <name evidence="10" type="ORF">CITCOLO1_LOCUS9267</name>
</gene>
<evidence type="ECO:0000256" key="1">
    <source>
        <dbReference type="ARBA" id="ARBA00022723"/>
    </source>
</evidence>
<keyword evidence="3" id="KW-0862">Zinc</keyword>
<accession>A0ABP0YAD4</accession>
<keyword evidence="1" id="KW-0479">Metal-binding</keyword>
<feature type="domain" description="GATA-type" evidence="9">
    <location>
        <begin position="101"/>
        <end position="137"/>
    </location>
</feature>
<evidence type="ECO:0000256" key="2">
    <source>
        <dbReference type="ARBA" id="ARBA00022771"/>
    </source>
</evidence>